<proteinExistence type="predicted"/>
<feature type="transmembrane region" description="Helical" evidence="1">
    <location>
        <begin position="359"/>
        <end position="376"/>
    </location>
</feature>
<dbReference type="Pfam" id="PF00144">
    <property type="entry name" value="Beta-lactamase"/>
    <property type="match status" value="1"/>
</dbReference>
<protein>
    <submittedName>
        <fullName evidence="4">Serine hydrolase domain-containing protein</fullName>
        <ecNumber evidence="4">3.-.-.-</ecNumber>
    </submittedName>
</protein>
<name>A0ABW7ZA20_9ACTN</name>
<evidence type="ECO:0000313" key="5">
    <source>
        <dbReference type="Proteomes" id="UP001612741"/>
    </source>
</evidence>
<gene>
    <name evidence="4" type="ORF">ACIBG2_47055</name>
</gene>
<feature type="domain" description="Beta-lactamase-related" evidence="3">
    <location>
        <begin position="25"/>
        <end position="324"/>
    </location>
</feature>
<accession>A0ABW7ZA20</accession>
<feature type="transmembrane region" description="Helical" evidence="1">
    <location>
        <begin position="429"/>
        <end position="454"/>
    </location>
</feature>
<dbReference type="PANTHER" id="PTHR46825:SF9">
    <property type="entry name" value="BETA-LACTAMASE-RELATED DOMAIN-CONTAINING PROTEIN"/>
    <property type="match status" value="1"/>
</dbReference>
<evidence type="ECO:0000256" key="1">
    <source>
        <dbReference type="SAM" id="Phobius"/>
    </source>
</evidence>
<dbReference type="SUPFAM" id="SSF56601">
    <property type="entry name" value="beta-lactamase/transpeptidase-like"/>
    <property type="match status" value="1"/>
</dbReference>
<evidence type="ECO:0000313" key="4">
    <source>
        <dbReference type="EMBL" id="MFI6505014.1"/>
    </source>
</evidence>
<reference evidence="4 5" key="1">
    <citation type="submission" date="2024-10" db="EMBL/GenBank/DDBJ databases">
        <title>The Natural Products Discovery Center: Release of the First 8490 Sequenced Strains for Exploring Actinobacteria Biosynthetic Diversity.</title>
        <authorList>
            <person name="Kalkreuter E."/>
            <person name="Kautsar S.A."/>
            <person name="Yang D."/>
            <person name="Bader C.D."/>
            <person name="Teijaro C.N."/>
            <person name="Fluegel L."/>
            <person name="Davis C.M."/>
            <person name="Simpson J.R."/>
            <person name="Lauterbach L."/>
            <person name="Steele A.D."/>
            <person name="Gui C."/>
            <person name="Meng S."/>
            <person name="Li G."/>
            <person name="Viehrig K."/>
            <person name="Ye F."/>
            <person name="Su P."/>
            <person name="Kiefer A.F."/>
            <person name="Nichols A."/>
            <person name="Cepeda A.J."/>
            <person name="Yan W."/>
            <person name="Fan B."/>
            <person name="Jiang Y."/>
            <person name="Adhikari A."/>
            <person name="Zheng C.-J."/>
            <person name="Schuster L."/>
            <person name="Cowan T.M."/>
            <person name="Smanski M.J."/>
            <person name="Chevrette M.G."/>
            <person name="De Carvalho L.P.S."/>
            <person name="Shen B."/>
        </authorList>
    </citation>
    <scope>NUCLEOTIDE SEQUENCE [LARGE SCALE GENOMIC DNA]</scope>
    <source>
        <strain evidence="4 5">NPDC050545</strain>
    </source>
</reference>
<comment type="caution">
    <text evidence="4">The sequence shown here is derived from an EMBL/GenBank/DDBJ whole genome shotgun (WGS) entry which is preliminary data.</text>
</comment>
<dbReference type="RefSeq" id="WP_397091014.1">
    <property type="nucleotide sequence ID" value="NZ_JBITGY010000017.1"/>
</dbReference>
<dbReference type="InterPro" id="IPR050491">
    <property type="entry name" value="AmpC-like"/>
</dbReference>
<feature type="signal peptide" evidence="2">
    <location>
        <begin position="1"/>
        <end position="18"/>
    </location>
</feature>
<feature type="transmembrane region" description="Helical" evidence="1">
    <location>
        <begin position="397"/>
        <end position="417"/>
    </location>
</feature>
<organism evidence="4 5">
    <name type="scientific">Nonomuraea typhae</name>
    <dbReference type="NCBI Taxonomy" id="2603600"/>
    <lineage>
        <taxon>Bacteria</taxon>
        <taxon>Bacillati</taxon>
        <taxon>Actinomycetota</taxon>
        <taxon>Actinomycetes</taxon>
        <taxon>Streptosporangiales</taxon>
        <taxon>Streptosporangiaceae</taxon>
        <taxon>Nonomuraea</taxon>
    </lineage>
</organism>
<keyword evidence="1" id="KW-0472">Membrane</keyword>
<keyword evidence="1" id="KW-0812">Transmembrane</keyword>
<sequence length="460" mass="48504">MAITALASALVISVTGGAGLTTDTVDTYVKSYMERTGLPGAMVTVTKGDKVVLASGYGRTSGGAAITADTPMPLASLSKSFTALAVMDLAAAGKVELDAPARRYLPEFTMADPRAAKITVRQLLNQTSGMSDRSFPELRLDAPATLKDAVAMLRTAGLSAEPGSRMYYHNPNYFILARLVESVSGKRFDRQLADGVFRPLGMTATSTVDTTRELPGAAEGYVRAYGRAVKRAHPTWFINGSYGVVSTANDMARWLVAQNGSAPSIKATHQPSGVGAYAMGWYAGKTPGGAPMLKHTGWLLTHNSAQVVLPGSGYGIAVVTNTGMMSGDDAAILAEGLVDVLEGRPGRQGAPFTDSADPYLAGLTLLTLALGGLGLYRARTWARRRAGRSFWRLTVRLAPYALPVALFAGLAELFGLLMNRSGTLAQISYAWPALFVWLGTAALVSAAVAATRIVHLVRAR</sequence>
<dbReference type="EC" id="3.-.-.-" evidence="4"/>
<dbReference type="Proteomes" id="UP001612741">
    <property type="component" value="Unassembled WGS sequence"/>
</dbReference>
<keyword evidence="4" id="KW-0378">Hydrolase</keyword>
<dbReference type="GO" id="GO:0016787">
    <property type="term" value="F:hydrolase activity"/>
    <property type="evidence" value="ECO:0007669"/>
    <property type="project" value="UniProtKB-KW"/>
</dbReference>
<dbReference type="Gene3D" id="3.40.710.10">
    <property type="entry name" value="DD-peptidase/beta-lactamase superfamily"/>
    <property type="match status" value="1"/>
</dbReference>
<dbReference type="PANTHER" id="PTHR46825">
    <property type="entry name" value="D-ALANYL-D-ALANINE-CARBOXYPEPTIDASE/ENDOPEPTIDASE AMPH"/>
    <property type="match status" value="1"/>
</dbReference>
<keyword evidence="1" id="KW-1133">Transmembrane helix</keyword>
<dbReference type="InterPro" id="IPR012338">
    <property type="entry name" value="Beta-lactam/transpept-like"/>
</dbReference>
<dbReference type="EMBL" id="JBITGY010000017">
    <property type="protein sequence ID" value="MFI6505014.1"/>
    <property type="molecule type" value="Genomic_DNA"/>
</dbReference>
<dbReference type="InterPro" id="IPR001466">
    <property type="entry name" value="Beta-lactam-related"/>
</dbReference>
<keyword evidence="5" id="KW-1185">Reference proteome</keyword>
<feature type="chain" id="PRO_5046638143" evidence="2">
    <location>
        <begin position="19"/>
        <end position="460"/>
    </location>
</feature>
<keyword evidence="2" id="KW-0732">Signal</keyword>
<evidence type="ECO:0000259" key="3">
    <source>
        <dbReference type="Pfam" id="PF00144"/>
    </source>
</evidence>
<evidence type="ECO:0000256" key="2">
    <source>
        <dbReference type="SAM" id="SignalP"/>
    </source>
</evidence>